<proteinExistence type="predicted"/>
<evidence type="ECO:0000313" key="7">
    <source>
        <dbReference type="Proteomes" id="UP000186040"/>
    </source>
</evidence>
<evidence type="ECO:0000256" key="4">
    <source>
        <dbReference type="PROSITE-ProRule" id="PRU00409"/>
    </source>
</evidence>
<dbReference type="InterPro" id="IPR011761">
    <property type="entry name" value="ATP-grasp"/>
</dbReference>
<keyword evidence="3 4" id="KW-0067">ATP-binding</keyword>
<dbReference type="RefSeq" id="WP_075974029.1">
    <property type="nucleotide sequence ID" value="NZ_MKQR01000007.1"/>
</dbReference>
<dbReference type="InterPro" id="IPR040570">
    <property type="entry name" value="LAL_C2"/>
</dbReference>
<dbReference type="STRING" id="1193682.BJP25_13075"/>
<evidence type="ECO:0000256" key="2">
    <source>
        <dbReference type="ARBA" id="ARBA00022741"/>
    </source>
</evidence>
<name>A0A1Q9LRJ4_9PSEU</name>
<dbReference type="InterPro" id="IPR016185">
    <property type="entry name" value="PreATP-grasp_dom_sf"/>
</dbReference>
<dbReference type="PANTHER" id="PTHR43585">
    <property type="entry name" value="FUMIPYRROLE BIOSYNTHESIS PROTEIN C"/>
    <property type="match status" value="1"/>
</dbReference>
<dbReference type="GO" id="GO:0005524">
    <property type="term" value="F:ATP binding"/>
    <property type="evidence" value="ECO:0007669"/>
    <property type="project" value="UniProtKB-UniRule"/>
</dbReference>
<dbReference type="PROSITE" id="PS50975">
    <property type="entry name" value="ATP_GRASP"/>
    <property type="match status" value="1"/>
</dbReference>
<dbReference type="Gene3D" id="3.40.50.20">
    <property type="match status" value="1"/>
</dbReference>
<evidence type="ECO:0000256" key="1">
    <source>
        <dbReference type="ARBA" id="ARBA00022598"/>
    </source>
</evidence>
<keyword evidence="2 4" id="KW-0547">Nucleotide-binding</keyword>
<dbReference type="AlphaFoldDB" id="A0A1Q9LRJ4"/>
<organism evidence="6 7">
    <name type="scientific">Actinokineospora bangkokensis</name>
    <dbReference type="NCBI Taxonomy" id="1193682"/>
    <lineage>
        <taxon>Bacteria</taxon>
        <taxon>Bacillati</taxon>
        <taxon>Actinomycetota</taxon>
        <taxon>Actinomycetes</taxon>
        <taxon>Pseudonocardiales</taxon>
        <taxon>Pseudonocardiaceae</taxon>
        <taxon>Actinokineospora</taxon>
    </lineage>
</organism>
<dbReference type="Gene3D" id="3.30.470.20">
    <property type="entry name" value="ATP-grasp fold, B domain"/>
    <property type="match status" value="1"/>
</dbReference>
<accession>A0A1Q9LRJ4</accession>
<dbReference type="Pfam" id="PF18603">
    <property type="entry name" value="LAL_C2"/>
    <property type="match status" value="1"/>
</dbReference>
<keyword evidence="1" id="KW-0436">Ligase</keyword>
<evidence type="ECO:0000313" key="6">
    <source>
        <dbReference type="EMBL" id="OLR94649.1"/>
    </source>
</evidence>
<protein>
    <submittedName>
        <fullName evidence="6">DabC</fullName>
    </submittedName>
</protein>
<comment type="caution">
    <text evidence="6">The sequence shown here is derived from an EMBL/GenBank/DDBJ whole genome shotgun (WGS) entry which is preliminary data.</text>
</comment>
<evidence type="ECO:0000256" key="3">
    <source>
        <dbReference type="ARBA" id="ARBA00022840"/>
    </source>
</evidence>
<dbReference type="Pfam" id="PF18130">
    <property type="entry name" value="ATPgrasp_N"/>
    <property type="match status" value="1"/>
</dbReference>
<dbReference type="InterPro" id="IPR041472">
    <property type="entry name" value="BL00235/CARNS1_N"/>
</dbReference>
<dbReference type="SUPFAM" id="SSF56059">
    <property type="entry name" value="Glutathione synthetase ATP-binding domain-like"/>
    <property type="match status" value="1"/>
</dbReference>
<sequence>MTELLLVGVGMMGRPYVAAAKRLGLSVHAVESRERAEALTGEVDRVTPVDGDSDEAWVAAAAAAAAASRPDGVVAFAEPHVLAAALVADQLGLPGPSLRAAVLSRNKALQRGRFAAEGVRQPEHLVVARLAEALPWARPRFPVVVKAVRESGSLGVELVADEAGFADAVARRAHETPLLVEVAVDGPEYSWEALVRGGRVQLANLTAKETTGPPGFVETGHRTAAVLPAAEAAAVDELAAGVLRGLGMRDGVVHLEFRCSSSGPMLMEVAVRTPGDYILEMLGHSHGVDWFEAVVRLAVGLPLVDPPQRRATPAGGWFPLLDPGVVTAIEGLDEVRAHPAVVRAGVLAQVGDTVPPVVSSAQRRVFVLFAAEDEDRLAEARAFAERTLRVRTSPV</sequence>
<evidence type="ECO:0000259" key="5">
    <source>
        <dbReference type="PROSITE" id="PS50975"/>
    </source>
</evidence>
<dbReference type="GO" id="GO:0046872">
    <property type="term" value="F:metal ion binding"/>
    <property type="evidence" value="ECO:0007669"/>
    <property type="project" value="InterPro"/>
</dbReference>
<dbReference type="Pfam" id="PF13535">
    <property type="entry name" value="ATP-grasp_4"/>
    <property type="match status" value="1"/>
</dbReference>
<dbReference type="OrthoDB" id="24041at2"/>
<dbReference type="InterPro" id="IPR052032">
    <property type="entry name" value="ATP-dep_AA_Ligase"/>
</dbReference>
<keyword evidence="7" id="KW-1185">Reference proteome</keyword>
<feature type="domain" description="ATP-grasp" evidence="5">
    <location>
        <begin position="111"/>
        <end position="299"/>
    </location>
</feature>
<reference evidence="6 7" key="1">
    <citation type="submission" date="2016-10" db="EMBL/GenBank/DDBJ databases">
        <title>The Draft Genome Sequence of Actinokineospora bangkokensis 44EHWT reveals the biosynthetic pathway of antifungal compounds Thailandins with unusual extender unit butylmalonyl-CoA.</title>
        <authorList>
            <person name="Greule A."/>
            <person name="Intra B."/>
            <person name="Flemming S."/>
            <person name="Rommel M.G."/>
            <person name="Panbangred W."/>
            <person name="Bechthold A."/>
        </authorList>
    </citation>
    <scope>NUCLEOTIDE SEQUENCE [LARGE SCALE GENOMIC DNA]</scope>
    <source>
        <strain evidence="6 7">44EHW</strain>
    </source>
</reference>
<dbReference type="SUPFAM" id="SSF52440">
    <property type="entry name" value="PreATP-grasp domain"/>
    <property type="match status" value="1"/>
</dbReference>
<dbReference type="PANTHER" id="PTHR43585:SF2">
    <property type="entry name" value="ATP-GRASP ENZYME FSQD"/>
    <property type="match status" value="1"/>
</dbReference>
<dbReference type="GO" id="GO:0016874">
    <property type="term" value="F:ligase activity"/>
    <property type="evidence" value="ECO:0007669"/>
    <property type="project" value="UniProtKB-KW"/>
</dbReference>
<dbReference type="Proteomes" id="UP000186040">
    <property type="component" value="Unassembled WGS sequence"/>
</dbReference>
<gene>
    <name evidence="6" type="ORF">BJP25_13075</name>
</gene>
<dbReference type="EMBL" id="MKQR01000007">
    <property type="protein sequence ID" value="OLR94649.1"/>
    <property type="molecule type" value="Genomic_DNA"/>
</dbReference>